<name>A0ABV5LPM4_9ACTN</name>
<gene>
    <name evidence="10" type="ORF">ACFFVI_03375</name>
</gene>
<dbReference type="InterPro" id="IPR002549">
    <property type="entry name" value="AI-2E-like"/>
</dbReference>
<dbReference type="Pfam" id="PF01594">
    <property type="entry name" value="AI-2E_transport"/>
    <property type="match status" value="1"/>
</dbReference>
<evidence type="ECO:0000256" key="8">
    <source>
        <dbReference type="SAM" id="MobiDB-lite"/>
    </source>
</evidence>
<comment type="subcellular location">
    <subcellularLocation>
        <location evidence="1">Cell membrane</location>
        <topology evidence="1">Multi-pass membrane protein</topology>
    </subcellularLocation>
</comment>
<feature type="region of interest" description="Disordered" evidence="8">
    <location>
        <begin position="1"/>
        <end position="28"/>
    </location>
</feature>
<accession>A0ABV5LPM4</accession>
<evidence type="ECO:0000256" key="7">
    <source>
        <dbReference type="ARBA" id="ARBA00023136"/>
    </source>
</evidence>
<dbReference type="PANTHER" id="PTHR21716">
    <property type="entry name" value="TRANSMEMBRANE PROTEIN"/>
    <property type="match status" value="1"/>
</dbReference>
<evidence type="ECO:0000256" key="5">
    <source>
        <dbReference type="ARBA" id="ARBA00022692"/>
    </source>
</evidence>
<keyword evidence="5 9" id="KW-0812">Transmembrane</keyword>
<feature type="transmembrane region" description="Helical" evidence="9">
    <location>
        <begin position="308"/>
        <end position="330"/>
    </location>
</feature>
<feature type="transmembrane region" description="Helical" evidence="9">
    <location>
        <begin position="342"/>
        <end position="375"/>
    </location>
</feature>
<evidence type="ECO:0000256" key="9">
    <source>
        <dbReference type="SAM" id="Phobius"/>
    </source>
</evidence>
<evidence type="ECO:0000313" key="10">
    <source>
        <dbReference type="EMBL" id="MFB9376002.1"/>
    </source>
</evidence>
<feature type="transmembrane region" description="Helical" evidence="9">
    <location>
        <begin position="277"/>
        <end position="301"/>
    </location>
</feature>
<dbReference type="PANTHER" id="PTHR21716:SF53">
    <property type="entry name" value="PERMEASE PERM-RELATED"/>
    <property type="match status" value="1"/>
</dbReference>
<dbReference type="EMBL" id="JBHMDM010000001">
    <property type="protein sequence ID" value="MFB9376002.1"/>
    <property type="molecule type" value="Genomic_DNA"/>
</dbReference>
<evidence type="ECO:0000256" key="2">
    <source>
        <dbReference type="ARBA" id="ARBA00009773"/>
    </source>
</evidence>
<keyword evidence="7 9" id="KW-0472">Membrane</keyword>
<keyword evidence="3" id="KW-0813">Transport</keyword>
<feature type="transmembrane region" description="Helical" evidence="9">
    <location>
        <begin position="97"/>
        <end position="119"/>
    </location>
</feature>
<keyword evidence="4" id="KW-1003">Cell membrane</keyword>
<evidence type="ECO:0000256" key="1">
    <source>
        <dbReference type="ARBA" id="ARBA00004651"/>
    </source>
</evidence>
<feature type="transmembrane region" description="Helical" evidence="9">
    <location>
        <begin position="44"/>
        <end position="64"/>
    </location>
</feature>
<feature type="compositionally biased region" description="Pro residues" evidence="8">
    <location>
        <begin position="12"/>
        <end position="28"/>
    </location>
</feature>
<reference evidence="10 11" key="1">
    <citation type="submission" date="2024-09" db="EMBL/GenBank/DDBJ databases">
        <authorList>
            <person name="Sun Q."/>
            <person name="Mori K."/>
        </authorList>
    </citation>
    <scope>NUCLEOTIDE SEQUENCE [LARGE SCALE GENOMIC DNA]</scope>
    <source>
        <strain evidence="10 11">TISTR 1856</strain>
    </source>
</reference>
<evidence type="ECO:0000256" key="3">
    <source>
        <dbReference type="ARBA" id="ARBA00022448"/>
    </source>
</evidence>
<comment type="similarity">
    <text evidence="2">Belongs to the autoinducer-2 exporter (AI-2E) (TC 2.A.86) family.</text>
</comment>
<comment type="caution">
    <text evidence="10">The sequence shown here is derived from an EMBL/GenBank/DDBJ whole genome shotgun (WGS) entry which is preliminary data.</text>
</comment>
<evidence type="ECO:0000256" key="6">
    <source>
        <dbReference type="ARBA" id="ARBA00022989"/>
    </source>
</evidence>
<dbReference type="RefSeq" id="WP_380139546.1">
    <property type="nucleotide sequence ID" value="NZ_JBHLUI010000012.1"/>
</dbReference>
<evidence type="ECO:0000256" key="4">
    <source>
        <dbReference type="ARBA" id="ARBA00022475"/>
    </source>
</evidence>
<sequence length="392" mass="40142">MGRTPSTGARPAPLPEPPRAPDEGPGPGPSAPVRLAELLRRLSVWALRVLVLALVGVGSVYLLALAWPLLLPLILAVLLTAVLWPLVALLRMVLPRVVAALVCLLGVTVVALGALSTALPQLATQVGRLAFSVVSGLDRLQVWVTGPPLSLGDDALGGLVEDVLAQMQANAQAIAFYVLGGITTIGATLAGGLLTVLLVGVLAFFLLSDGDRILPWSRRWLDETSARRAAALAHQLWTGTQHYVVERTATAGAGAVLVGVALLLAGVPLWLPVAVLAFAAAWVPVVGAAAVGVVAVLVAAVTVDVGTGLAVATVLVLGQLLLGVLLAPRLPGRPTRLHPAVVLAAVVVGLSLSGLVGALLAVPLTTAVVTVLRFLRRSLDPVPRPGGPTISW</sequence>
<feature type="transmembrane region" description="Helical" evidence="9">
    <location>
        <begin position="70"/>
        <end position="90"/>
    </location>
</feature>
<protein>
    <submittedName>
        <fullName evidence="10">AI-2E family transporter</fullName>
    </submittedName>
</protein>
<keyword evidence="6 9" id="KW-1133">Transmembrane helix</keyword>
<organism evidence="10 11">
    <name type="scientific">Kineococcus gynurae</name>
    <dbReference type="NCBI Taxonomy" id="452979"/>
    <lineage>
        <taxon>Bacteria</taxon>
        <taxon>Bacillati</taxon>
        <taxon>Actinomycetota</taxon>
        <taxon>Actinomycetes</taxon>
        <taxon>Kineosporiales</taxon>
        <taxon>Kineosporiaceae</taxon>
        <taxon>Kineococcus</taxon>
    </lineage>
</organism>
<keyword evidence="11" id="KW-1185">Reference proteome</keyword>
<proteinExistence type="inferred from homology"/>
<feature type="transmembrane region" description="Helical" evidence="9">
    <location>
        <begin position="174"/>
        <end position="207"/>
    </location>
</feature>
<evidence type="ECO:0000313" key="11">
    <source>
        <dbReference type="Proteomes" id="UP001589748"/>
    </source>
</evidence>
<dbReference type="Proteomes" id="UP001589748">
    <property type="component" value="Unassembled WGS sequence"/>
</dbReference>
<feature type="transmembrane region" description="Helical" evidence="9">
    <location>
        <begin position="251"/>
        <end position="271"/>
    </location>
</feature>